<feature type="transmembrane region" description="Helical" evidence="1">
    <location>
        <begin position="7"/>
        <end position="26"/>
    </location>
</feature>
<accession>A0ABV8WV49</accession>
<evidence type="ECO:0000313" key="3">
    <source>
        <dbReference type="Proteomes" id="UP001595882"/>
    </source>
</evidence>
<proteinExistence type="predicted"/>
<feature type="transmembrane region" description="Helical" evidence="1">
    <location>
        <begin position="60"/>
        <end position="82"/>
    </location>
</feature>
<reference evidence="3" key="1">
    <citation type="journal article" date="2019" name="Int. J. Syst. Evol. Microbiol.">
        <title>The Global Catalogue of Microorganisms (GCM) 10K type strain sequencing project: providing services to taxonomists for standard genome sequencing and annotation.</title>
        <authorList>
            <consortium name="The Broad Institute Genomics Platform"/>
            <consortium name="The Broad Institute Genome Sequencing Center for Infectious Disease"/>
            <person name="Wu L."/>
            <person name="Ma J."/>
        </authorList>
    </citation>
    <scope>NUCLEOTIDE SEQUENCE [LARGE SCALE GENOMIC DNA]</scope>
    <source>
        <strain evidence="3">CCUG 37865</strain>
    </source>
</reference>
<keyword evidence="3" id="KW-1185">Reference proteome</keyword>
<dbReference type="InterPro" id="IPR019649">
    <property type="entry name" value="DUF2512"/>
</dbReference>
<keyword evidence="1" id="KW-0472">Membrane</keyword>
<evidence type="ECO:0000256" key="1">
    <source>
        <dbReference type="SAM" id="Phobius"/>
    </source>
</evidence>
<protein>
    <submittedName>
        <fullName evidence="2">DUF2512 family protein</fullName>
    </submittedName>
</protein>
<dbReference type="RefSeq" id="WP_390249568.1">
    <property type="nucleotide sequence ID" value="NZ_JBHSDT010000003.1"/>
</dbReference>
<dbReference type="EMBL" id="JBHSDT010000003">
    <property type="protein sequence ID" value="MFC4402206.1"/>
    <property type="molecule type" value="Genomic_DNA"/>
</dbReference>
<sequence>MNYLKAFGLKFLVSSIVLLSTFTVFYDANIMKVIVSILVITVVSFIVGDILILRKVSNTIATILDLTLHFILVWMLVELLFYAGTSEILPVSVLTAVLITALEPFVHRLLEHSELENVTTLSHERFQAEISEELMKRDEDN</sequence>
<name>A0ABV8WV49_9BACI</name>
<gene>
    <name evidence="2" type="ORF">ACFOY7_03850</name>
</gene>
<organism evidence="2 3">
    <name type="scientific">Gracilibacillus xinjiangensis</name>
    <dbReference type="NCBI Taxonomy" id="1193282"/>
    <lineage>
        <taxon>Bacteria</taxon>
        <taxon>Bacillati</taxon>
        <taxon>Bacillota</taxon>
        <taxon>Bacilli</taxon>
        <taxon>Bacillales</taxon>
        <taxon>Bacillaceae</taxon>
        <taxon>Gracilibacillus</taxon>
    </lineage>
</organism>
<feature type="transmembrane region" description="Helical" evidence="1">
    <location>
        <begin position="32"/>
        <end position="53"/>
    </location>
</feature>
<keyword evidence="1" id="KW-1133">Transmembrane helix</keyword>
<evidence type="ECO:0000313" key="2">
    <source>
        <dbReference type="EMBL" id="MFC4402206.1"/>
    </source>
</evidence>
<dbReference type="Pfam" id="PF10710">
    <property type="entry name" value="DUF2512"/>
    <property type="match status" value="1"/>
</dbReference>
<keyword evidence="1" id="KW-0812">Transmembrane</keyword>
<comment type="caution">
    <text evidence="2">The sequence shown here is derived from an EMBL/GenBank/DDBJ whole genome shotgun (WGS) entry which is preliminary data.</text>
</comment>
<dbReference type="Proteomes" id="UP001595882">
    <property type="component" value="Unassembled WGS sequence"/>
</dbReference>